<dbReference type="EMBL" id="JAPDRN010000014">
    <property type="protein sequence ID" value="KAJ9640667.1"/>
    <property type="molecule type" value="Genomic_DNA"/>
</dbReference>
<organism evidence="3 4">
    <name type="scientific">Knufia peltigerae</name>
    <dbReference type="NCBI Taxonomy" id="1002370"/>
    <lineage>
        <taxon>Eukaryota</taxon>
        <taxon>Fungi</taxon>
        <taxon>Dikarya</taxon>
        <taxon>Ascomycota</taxon>
        <taxon>Pezizomycotina</taxon>
        <taxon>Eurotiomycetes</taxon>
        <taxon>Chaetothyriomycetidae</taxon>
        <taxon>Chaetothyriales</taxon>
        <taxon>Trichomeriaceae</taxon>
        <taxon>Knufia</taxon>
    </lineage>
</organism>
<feature type="compositionally biased region" description="Low complexity" evidence="1">
    <location>
        <begin position="326"/>
        <end position="339"/>
    </location>
</feature>
<sequence length="411" mass="44545">MAKLILYLFMQYYAILFVESIVSAYCSPNNAKGYVLLCKFSSYLSSVHASITSSVISSLTLLCATLVFRFVTSGLSLSAYLDAHVTRAEDDSPTTTMGTISSDDDTHSLLGLPGSFSRALKSSATSSRFLSVPSTDVHVSPLPTNTIEGYASEDFAGPAGTNIRYTRVRFPMPLVPFIRIHHVEVGDCPSRGTIEYGNGSDHQHDDRTKSTHGPKSNDTTECAGRKQSSTGSSPFTTATGSGSGFGRGDDDDDDDKNRKRGHHGHHDTAGASSSSTSTSSQTSDSDPESDTDTNSGSISGTDTRRGGIRQRRRLRLRLRPHPAFGTGSTTPLTFDLTTDPGYMIQDQVDDADVDTDTDGSEFRNSDGDSDGGGDHGGERGQDHLRRQDLTHRWQDHRGRRLAWDWTAMPQN</sequence>
<evidence type="ECO:0000256" key="1">
    <source>
        <dbReference type="SAM" id="MobiDB-lite"/>
    </source>
</evidence>
<feature type="compositionally biased region" description="Polar residues" evidence="1">
    <location>
        <begin position="211"/>
        <end position="220"/>
    </location>
</feature>
<keyword evidence="2" id="KW-0472">Membrane</keyword>
<keyword evidence="2" id="KW-1133">Transmembrane helix</keyword>
<feature type="region of interest" description="Disordered" evidence="1">
    <location>
        <begin position="193"/>
        <end position="339"/>
    </location>
</feature>
<feature type="compositionally biased region" description="Basic residues" evidence="1">
    <location>
        <begin position="306"/>
        <end position="320"/>
    </location>
</feature>
<feature type="compositionally biased region" description="Basic and acidic residues" evidence="1">
    <location>
        <begin position="360"/>
        <end position="391"/>
    </location>
</feature>
<gene>
    <name evidence="3" type="ORF">H2204_003296</name>
</gene>
<evidence type="ECO:0000256" key="2">
    <source>
        <dbReference type="SAM" id="Phobius"/>
    </source>
</evidence>
<keyword evidence="2" id="KW-0812">Transmembrane</keyword>
<keyword evidence="4" id="KW-1185">Reference proteome</keyword>
<reference evidence="3" key="1">
    <citation type="submission" date="2022-10" db="EMBL/GenBank/DDBJ databases">
        <title>Culturing micro-colonial fungi from biological soil crusts in the Mojave desert and describing Neophaeococcomyces mojavensis, and introducing the new genera and species Taxawa tesnikishii.</title>
        <authorList>
            <person name="Kurbessoian T."/>
            <person name="Stajich J.E."/>
        </authorList>
    </citation>
    <scope>NUCLEOTIDE SEQUENCE</scope>
    <source>
        <strain evidence="3">TK_35</strain>
    </source>
</reference>
<comment type="caution">
    <text evidence="3">The sequence shown here is derived from an EMBL/GenBank/DDBJ whole genome shotgun (WGS) entry which is preliminary data.</text>
</comment>
<accession>A0AA39D258</accession>
<feature type="compositionally biased region" description="Low complexity" evidence="1">
    <location>
        <begin position="228"/>
        <end position="240"/>
    </location>
</feature>
<name>A0AA39D258_9EURO</name>
<feature type="region of interest" description="Disordered" evidence="1">
    <location>
        <begin position="351"/>
        <end position="391"/>
    </location>
</feature>
<proteinExistence type="predicted"/>
<feature type="transmembrane region" description="Helical" evidence="2">
    <location>
        <begin position="48"/>
        <end position="71"/>
    </location>
</feature>
<dbReference type="AlphaFoldDB" id="A0AA39D258"/>
<dbReference type="Proteomes" id="UP001172681">
    <property type="component" value="Unassembled WGS sequence"/>
</dbReference>
<evidence type="ECO:0000313" key="4">
    <source>
        <dbReference type="Proteomes" id="UP001172681"/>
    </source>
</evidence>
<protein>
    <submittedName>
        <fullName evidence="3">Uncharacterized protein</fullName>
    </submittedName>
</protein>
<evidence type="ECO:0000313" key="3">
    <source>
        <dbReference type="EMBL" id="KAJ9640667.1"/>
    </source>
</evidence>
<feature type="compositionally biased region" description="Low complexity" evidence="1">
    <location>
        <begin position="272"/>
        <end position="284"/>
    </location>
</feature>